<feature type="domain" description="Pili assembly chaperone N-terminal" evidence="1">
    <location>
        <begin position="14"/>
        <end position="53"/>
    </location>
</feature>
<dbReference type="RefSeq" id="WP_210904929.1">
    <property type="nucleotide sequence ID" value="NZ_JAJJVQ010000002.1"/>
</dbReference>
<organism evidence="2 3">
    <name type="scientific">Citrobacter meridianamericanus</name>
    <dbReference type="NCBI Taxonomy" id="2894201"/>
    <lineage>
        <taxon>Bacteria</taxon>
        <taxon>Pseudomonadati</taxon>
        <taxon>Pseudomonadota</taxon>
        <taxon>Gammaproteobacteria</taxon>
        <taxon>Enterobacterales</taxon>
        <taxon>Enterobacteriaceae</taxon>
        <taxon>Citrobacter</taxon>
    </lineage>
</organism>
<name>A0ABT1B7S4_9ENTR</name>
<dbReference type="EMBL" id="JAJJVQ010000002">
    <property type="protein sequence ID" value="MCO5781446.1"/>
    <property type="molecule type" value="Genomic_DNA"/>
</dbReference>
<dbReference type="InterPro" id="IPR016147">
    <property type="entry name" value="Pili_assmbl_chaperone_N"/>
</dbReference>
<gene>
    <name evidence="2" type="ORF">LOD26_08905</name>
</gene>
<dbReference type="Proteomes" id="UP001139290">
    <property type="component" value="Unassembled WGS sequence"/>
</dbReference>
<evidence type="ECO:0000313" key="3">
    <source>
        <dbReference type="Proteomes" id="UP001139290"/>
    </source>
</evidence>
<reference evidence="2" key="1">
    <citation type="submission" date="2021-11" db="EMBL/GenBank/DDBJ databases">
        <title>Citrobacter meridianamericanus sp. nov. isolated from soil.</title>
        <authorList>
            <person name="Furlan J.P.R."/>
            <person name="Stehling E.G."/>
        </authorList>
    </citation>
    <scope>NUCLEOTIDE SEQUENCE</scope>
    <source>
        <strain evidence="2">BR102</strain>
    </source>
</reference>
<evidence type="ECO:0000313" key="2">
    <source>
        <dbReference type="EMBL" id="MCO5781446.1"/>
    </source>
</evidence>
<dbReference type="Gene3D" id="2.60.40.10">
    <property type="entry name" value="Immunoglobulins"/>
    <property type="match status" value="1"/>
</dbReference>
<evidence type="ECO:0000259" key="1">
    <source>
        <dbReference type="Pfam" id="PF00345"/>
    </source>
</evidence>
<comment type="caution">
    <text evidence="2">The sequence shown here is derived from an EMBL/GenBank/DDBJ whole genome shotgun (WGS) entry which is preliminary data.</text>
</comment>
<sequence length="83" mass="8943">MPVPLYRLTVKPSLYLSVKAIPAVDKSGTAGKNVLMLSAATRIKLFVRPAGLKPSPKEAVSKLTFSRNGRQITITYPVASACR</sequence>
<dbReference type="SUPFAM" id="SSF49354">
    <property type="entry name" value="PapD-like"/>
    <property type="match status" value="1"/>
</dbReference>
<proteinExistence type="predicted"/>
<keyword evidence="3" id="KW-1185">Reference proteome</keyword>
<accession>A0ABT1B7S4</accession>
<dbReference type="Pfam" id="PF00345">
    <property type="entry name" value="PapD_N"/>
    <property type="match status" value="1"/>
</dbReference>
<dbReference type="PANTHER" id="PTHR30251">
    <property type="entry name" value="PILUS ASSEMBLY CHAPERONE"/>
    <property type="match status" value="1"/>
</dbReference>
<protein>
    <submittedName>
        <fullName evidence="2">Fimbria/pilus periplasmic chaperone</fullName>
    </submittedName>
</protein>
<dbReference type="InterPro" id="IPR008962">
    <property type="entry name" value="PapD-like_sf"/>
</dbReference>
<dbReference type="InterPro" id="IPR013783">
    <property type="entry name" value="Ig-like_fold"/>
</dbReference>
<dbReference type="PANTHER" id="PTHR30251:SF11">
    <property type="entry name" value="CHAPERONE PROTEIN FIMC-RELATED"/>
    <property type="match status" value="1"/>
</dbReference>
<dbReference type="InterPro" id="IPR050643">
    <property type="entry name" value="Periplasmic_pilus_chap"/>
</dbReference>